<dbReference type="Pfam" id="PF04081">
    <property type="entry name" value="DNA_pol_delta_4"/>
    <property type="match status" value="1"/>
</dbReference>
<organism evidence="2 3">
    <name type="scientific">Papaver atlanticum</name>
    <dbReference type="NCBI Taxonomy" id="357466"/>
    <lineage>
        <taxon>Eukaryota</taxon>
        <taxon>Viridiplantae</taxon>
        <taxon>Streptophyta</taxon>
        <taxon>Embryophyta</taxon>
        <taxon>Tracheophyta</taxon>
        <taxon>Spermatophyta</taxon>
        <taxon>Magnoliopsida</taxon>
        <taxon>Ranunculales</taxon>
        <taxon>Papaveraceae</taxon>
        <taxon>Papaveroideae</taxon>
        <taxon>Papaver</taxon>
    </lineage>
</organism>
<evidence type="ECO:0000256" key="1">
    <source>
        <dbReference type="SAM" id="MobiDB-lite"/>
    </source>
</evidence>
<feature type="compositionally biased region" description="Polar residues" evidence="1">
    <location>
        <begin position="41"/>
        <end position="50"/>
    </location>
</feature>
<evidence type="ECO:0000313" key="3">
    <source>
        <dbReference type="Proteomes" id="UP001202328"/>
    </source>
</evidence>
<comment type="caution">
    <text evidence="2">The sequence shown here is derived from an EMBL/GenBank/DDBJ whole genome shotgun (WGS) entry which is preliminary data.</text>
</comment>
<feature type="compositionally biased region" description="Low complexity" evidence="1">
    <location>
        <begin position="20"/>
        <end position="40"/>
    </location>
</feature>
<dbReference type="AlphaFoldDB" id="A0AAD4SFA1"/>
<dbReference type="GO" id="GO:0003887">
    <property type="term" value="F:DNA-directed DNA polymerase activity"/>
    <property type="evidence" value="ECO:0007669"/>
    <property type="project" value="TreeGrafter"/>
</dbReference>
<dbReference type="EMBL" id="JAJJMB010011095">
    <property type="protein sequence ID" value="KAI3904435.1"/>
    <property type="molecule type" value="Genomic_DNA"/>
</dbReference>
<evidence type="ECO:0008006" key="4">
    <source>
        <dbReference type="Google" id="ProtNLM"/>
    </source>
</evidence>
<keyword evidence="3" id="KW-1185">Reference proteome</keyword>
<dbReference type="GO" id="GO:0043625">
    <property type="term" value="C:delta DNA polymerase complex"/>
    <property type="evidence" value="ECO:0007669"/>
    <property type="project" value="TreeGrafter"/>
</dbReference>
<proteinExistence type="predicted"/>
<accession>A0AAD4SFA1</accession>
<dbReference type="PANTHER" id="PTHR14303">
    <property type="entry name" value="DNA POLYMERASE DELTA SUBUNIT 4"/>
    <property type="match status" value="1"/>
</dbReference>
<dbReference type="InterPro" id="IPR007218">
    <property type="entry name" value="DNA_pol_delta_4"/>
</dbReference>
<name>A0AAD4SFA1_9MAGN</name>
<sequence length="124" mass="13810">MASKGDIKGFFRQKKSSGVTKPNNKTTKSSSSFSKKAATTLGSDQTQPSALISHGSLDLKDDHNETEEILRQFDMNMKYGPCIGMTRLARWERAKNLGMNPPKEIETCLRQAKVGLECLWSSRV</sequence>
<dbReference type="Proteomes" id="UP001202328">
    <property type="component" value="Unassembled WGS sequence"/>
</dbReference>
<reference evidence="2" key="1">
    <citation type="submission" date="2022-04" db="EMBL/GenBank/DDBJ databases">
        <title>A functionally conserved STORR gene fusion in Papaver species that diverged 16.8 million years ago.</title>
        <authorList>
            <person name="Catania T."/>
        </authorList>
    </citation>
    <scope>NUCLEOTIDE SEQUENCE</scope>
    <source>
        <strain evidence="2">S-188037</strain>
    </source>
</reference>
<dbReference type="GO" id="GO:0006261">
    <property type="term" value="P:DNA-templated DNA replication"/>
    <property type="evidence" value="ECO:0007669"/>
    <property type="project" value="TreeGrafter"/>
</dbReference>
<protein>
    <recommendedName>
        <fullName evidence="4">DNA polymerase delta subunit 4</fullName>
    </recommendedName>
</protein>
<feature type="region of interest" description="Disordered" evidence="1">
    <location>
        <begin position="1"/>
        <end position="57"/>
    </location>
</feature>
<dbReference type="GO" id="GO:0000731">
    <property type="term" value="P:DNA synthesis involved in DNA repair"/>
    <property type="evidence" value="ECO:0007669"/>
    <property type="project" value="InterPro"/>
</dbReference>
<dbReference type="PANTHER" id="PTHR14303:SF0">
    <property type="entry name" value="DNA POLYMERASE DELTA SUBUNIT 4"/>
    <property type="match status" value="1"/>
</dbReference>
<gene>
    <name evidence="2" type="ORF">MKW98_014615</name>
</gene>
<evidence type="ECO:0000313" key="2">
    <source>
        <dbReference type="EMBL" id="KAI3904435.1"/>
    </source>
</evidence>